<name>A0A974XI50_9GAMM</name>
<dbReference type="KEGG" id="scyp:JYB88_11200"/>
<reference evidence="1 2" key="1">
    <citation type="submission" date="2021-03" db="EMBL/GenBank/DDBJ databases">
        <title>Novel species identification of genus Shewanella.</title>
        <authorList>
            <person name="Liu G."/>
            <person name="Zhang Q."/>
        </authorList>
    </citation>
    <scope>NUCLEOTIDE SEQUENCE [LARGE SCALE GENOMIC DNA]</scope>
    <source>
        <strain evidence="1 2">FJAT-53726</strain>
    </source>
</reference>
<proteinExistence type="predicted"/>
<evidence type="ECO:0000313" key="1">
    <source>
        <dbReference type="EMBL" id="QSX28837.1"/>
    </source>
</evidence>
<dbReference type="RefSeq" id="WP_207320143.1">
    <property type="nucleotide sequence ID" value="NZ_CP071501.1"/>
</dbReference>
<dbReference type="EMBL" id="CP071504">
    <property type="protein sequence ID" value="QSX28837.1"/>
    <property type="molecule type" value="Genomic_DNA"/>
</dbReference>
<protein>
    <submittedName>
        <fullName evidence="1">Uncharacterized protein</fullName>
    </submittedName>
</protein>
<sequence>MALLLMVLASVGSAWYLGITAFHSGMPVRRWICAGFLMGPAAYPLFSTHKHLAERKRLLGETAEILL</sequence>
<gene>
    <name evidence="1" type="ORF">JYB88_11200</name>
</gene>
<dbReference type="AlphaFoldDB" id="A0A974XI50"/>
<keyword evidence="2" id="KW-1185">Reference proteome</keyword>
<dbReference type="Proteomes" id="UP000663281">
    <property type="component" value="Chromosome"/>
</dbReference>
<accession>A0A974XI50</accession>
<organism evidence="1 2">
    <name type="scientific">Shewanella cyperi</name>
    <dbReference type="NCBI Taxonomy" id="2814292"/>
    <lineage>
        <taxon>Bacteria</taxon>
        <taxon>Pseudomonadati</taxon>
        <taxon>Pseudomonadota</taxon>
        <taxon>Gammaproteobacteria</taxon>
        <taxon>Alteromonadales</taxon>
        <taxon>Shewanellaceae</taxon>
        <taxon>Shewanella</taxon>
    </lineage>
</organism>
<evidence type="ECO:0000313" key="2">
    <source>
        <dbReference type="Proteomes" id="UP000663281"/>
    </source>
</evidence>